<dbReference type="Proteomes" id="UP000320095">
    <property type="component" value="Unassembled WGS sequence"/>
</dbReference>
<organism evidence="2 3">
    <name type="scientific">Mycolicibacterium hodleri</name>
    <dbReference type="NCBI Taxonomy" id="49897"/>
    <lineage>
        <taxon>Bacteria</taxon>
        <taxon>Bacillati</taxon>
        <taxon>Actinomycetota</taxon>
        <taxon>Actinomycetes</taxon>
        <taxon>Mycobacteriales</taxon>
        <taxon>Mycobacteriaceae</taxon>
        <taxon>Mycolicibacterium</taxon>
    </lineage>
</organism>
<dbReference type="AlphaFoldDB" id="A0A502E322"/>
<dbReference type="EMBL" id="RCZG01000009">
    <property type="protein sequence ID" value="TPG32208.1"/>
    <property type="molecule type" value="Genomic_DNA"/>
</dbReference>
<keyword evidence="3" id="KW-1185">Reference proteome</keyword>
<evidence type="ECO:0000256" key="1">
    <source>
        <dbReference type="SAM" id="Phobius"/>
    </source>
</evidence>
<feature type="transmembrane region" description="Helical" evidence="1">
    <location>
        <begin position="12"/>
        <end position="43"/>
    </location>
</feature>
<name>A0A502E322_9MYCO</name>
<evidence type="ECO:0000313" key="3">
    <source>
        <dbReference type="Proteomes" id="UP000320095"/>
    </source>
</evidence>
<keyword evidence="1" id="KW-1133">Transmembrane helix</keyword>
<gene>
    <name evidence="2" type="ORF">EAH80_20530</name>
</gene>
<dbReference type="RefSeq" id="WP_140694945.1">
    <property type="nucleotide sequence ID" value="NZ_RCZG01000009.1"/>
</dbReference>
<proteinExistence type="predicted"/>
<sequence>MTGPRNGTGTAALVVAMAGLVLCWSVVGGIVCGVVAVILGLLGRGHASRGEADNGGIATAGTALGVVAIVASVASAVIWASAWRDSGGNDYLDCATRAGSDQKAVQACTDKWLNEIQNRFGITSPRPSRESA</sequence>
<protein>
    <submittedName>
        <fullName evidence="2">DUF4190 domain-containing protein</fullName>
    </submittedName>
</protein>
<accession>A0A502E322</accession>
<reference evidence="2 3" key="1">
    <citation type="journal article" date="2019" name="Environ. Microbiol.">
        <title>Species interactions and distinct microbial communities in high Arctic permafrost affected cryosols are associated with the CH4 and CO2 gas fluxes.</title>
        <authorList>
            <person name="Altshuler I."/>
            <person name="Hamel J."/>
            <person name="Turney S."/>
            <person name="Magnuson E."/>
            <person name="Levesque R."/>
            <person name="Greer C."/>
            <person name="Whyte L.G."/>
        </authorList>
    </citation>
    <scope>NUCLEOTIDE SEQUENCE [LARGE SCALE GENOMIC DNA]</scope>
    <source>
        <strain evidence="2 3">S5.20</strain>
    </source>
</reference>
<keyword evidence="1" id="KW-0812">Transmembrane</keyword>
<keyword evidence="1" id="KW-0472">Membrane</keyword>
<dbReference type="OrthoDB" id="4557756at2"/>
<feature type="transmembrane region" description="Helical" evidence="1">
    <location>
        <begin position="55"/>
        <end position="82"/>
    </location>
</feature>
<comment type="caution">
    <text evidence="2">The sequence shown here is derived from an EMBL/GenBank/DDBJ whole genome shotgun (WGS) entry which is preliminary data.</text>
</comment>
<evidence type="ECO:0000313" key="2">
    <source>
        <dbReference type="EMBL" id="TPG32208.1"/>
    </source>
</evidence>